<organism evidence="11">
    <name type="scientific">Lamprotornis superbus</name>
    <dbReference type="NCBI Taxonomy" id="245042"/>
    <lineage>
        <taxon>Eukaryota</taxon>
        <taxon>Metazoa</taxon>
        <taxon>Chordata</taxon>
        <taxon>Craniata</taxon>
        <taxon>Vertebrata</taxon>
        <taxon>Euteleostomi</taxon>
        <taxon>Archelosauria</taxon>
        <taxon>Archosauria</taxon>
        <taxon>Dinosauria</taxon>
        <taxon>Saurischia</taxon>
        <taxon>Theropoda</taxon>
        <taxon>Coelurosauria</taxon>
        <taxon>Aves</taxon>
        <taxon>Neognathae</taxon>
        <taxon>Neoaves</taxon>
        <taxon>Telluraves</taxon>
        <taxon>Australaves</taxon>
        <taxon>Passeriformes</taxon>
        <taxon>Sturnidae</taxon>
        <taxon>Lamprotornis</taxon>
    </lineage>
</organism>
<dbReference type="EMBL" id="JADDUC020000020">
    <property type="protein sequence ID" value="KAI1233034.1"/>
    <property type="molecule type" value="Genomic_DNA"/>
</dbReference>
<dbReference type="SMART" id="SM00201">
    <property type="entry name" value="SO"/>
    <property type="match status" value="1"/>
</dbReference>
<evidence type="ECO:0000259" key="8">
    <source>
        <dbReference type="PROSITE" id="PS50923"/>
    </source>
</evidence>
<dbReference type="PANTHER" id="PTHR13802:SF63">
    <property type="entry name" value="SUSHI DOMAIN-CONTAINING PROTEIN 2"/>
    <property type="match status" value="1"/>
</dbReference>
<dbReference type="Pfam" id="PF00084">
    <property type="entry name" value="Sushi"/>
    <property type="match status" value="1"/>
</dbReference>
<dbReference type="Pfam" id="PF00094">
    <property type="entry name" value="VWD"/>
    <property type="match status" value="1"/>
</dbReference>
<name>A0A835P255_9PASS</name>
<accession>A0A835P255</accession>
<reference evidence="12 13" key="2">
    <citation type="journal article" date="2021" name="J. Hered.">
        <title>Feather Gene Expression Elucidates the Developmental Basis of Plumage Iridescence in African Starlings.</title>
        <authorList>
            <person name="Rubenstein D.R."/>
            <person name="Corvelo A."/>
            <person name="MacManes M.D."/>
            <person name="Maia R."/>
            <person name="Narzisi G."/>
            <person name="Rousaki A."/>
            <person name="Vandenabeele P."/>
            <person name="Shawkey M.D."/>
            <person name="Solomon J."/>
        </authorList>
    </citation>
    <scope>NUCLEOTIDE SEQUENCE [LARGE SCALE GENOMIC DNA]</scope>
    <source>
        <strain evidence="12">SS15</strain>
    </source>
</reference>
<sequence>MKGQDSKSIFLEEVLDYEAWAHEQDSEALHICGSELQSRVQARQKWDIILPLPKALQAHGIIYNKPLNSENLVCFWTLVSIKGFSQTSTKTTTISHPESSGQNMKFIGLDVSFFILSTLTALWNAGAQDSCAHRCGELLGACSCQVTCQSLGICCPDYKEFCLQISPYSGSLMGGKDFLINNTTLTASSVIKCRFKQQIITSGYVDKDGKAHCISPLLFETGFIPLEVSADDGLTFPYSGSWLSVHHSKVSDEEKCTLVNATKWQYYGTPSTGGNLTLNWTQQTLAATHVNIEVWGYQETGDSYSENWMAEWKYLYTLAREIPNTGKYSFLPVPAEGNYTTFHQSGAQNMHWLGTLRKTSEMTQMHGQLQNVSNGTERKSYFQTSWKRLQTALAPWHRQELTLAGSIQIMAVTLKRGVCVLTILVLCIVPQYGAGQQCCYDSTGTQILTHDSTGGSTPDRGHDWGSPPFLKPPRIPGFSHWLYDVISFYYCCLWSDNCDFYMKRRPSSDCRKYRPPRAASAFGDPHFLTFDGLNFTFNGLGEYTLVESDLTSLTVQGRTQQALFPNGTGAQGTGLSAVAMQENNSDVIEVRYSEDLNLEVLLNQRVLSFSEQTWLDLKGLFLYSTPDQNITVMFSSGSGVEIRGSGGFLTLTILLPEKFMNHTRGLFGVMNDNPEDDYTFKNKTTLSVHASPQQVFEFGASWAVENETSLFTYDTDFLLNSFFYGEKHNASFLPVFSPYEDPADPLIRCSDNKKPSMVSCGWLDHPTNGRKNDTNYLQGSTINFTCNEGYELSGSQERTCQVSGTWSGDTPQCSPV</sequence>
<dbReference type="SMART" id="SM00032">
    <property type="entry name" value="CCP"/>
    <property type="match status" value="1"/>
</dbReference>
<dbReference type="EMBL" id="JADDUC010000008">
    <property type="protein sequence ID" value="KAG0132389.1"/>
    <property type="molecule type" value="Genomic_DNA"/>
</dbReference>
<dbReference type="InterPro" id="IPR001212">
    <property type="entry name" value="Somatomedin_B_dom"/>
</dbReference>
<evidence type="ECO:0000259" key="7">
    <source>
        <dbReference type="PROSITE" id="PS50856"/>
    </source>
</evidence>
<feature type="domain" description="SMB" evidence="9">
    <location>
        <begin position="127"/>
        <end position="166"/>
    </location>
</feature>
<evidence type="ECO:0000313" key="11">
    <source>
        <dbReference type="EMBL" id="KAG0132389.1"/>
    </source>
</evidence>
<dbReference type="Pfam" id="PF01033">
    <property type="entry name" value="Somatomedin_B"/>
    <property type="match status" value="1"/>
</dbReference>
<gene>
    <name evidence="12" type="ORF">IHE44_0006224</name>
    <name evidence="11" type="ORF">IHE44_013268</name>
</gene>
<dbReference type="Proteomes" id="UP000618051">
    <property type="component" value="Unassembled WGS sequence"/>
</dbReference>
<reference evidence="11" key="1">
    <citation type="submission" date="2020-10" db="EMBL/GenBank/DDBJ databases">
        <title>Feather gene expression reveals the developmental basis of iridescence in African starlings.</title>
        <authorList>
            <person name="Rubenstein D.R."/>
        </authorList>
    </citation>
    <scope>NUCLEOTIDE SEQUENCE</scope>
    <source>
        <strain evidence="11">SS15</strain>
        <tissue evidence="11">Liver</tissue>
    </source>
</reference>
<dbReference type="SMART" id="SM00723">
    <property type="entry name" value="AMOP"/>
    <property type="match status" value="1"/>
</dbReference>
<feature type="domain" description="Sushi" evidence="8">
    <location>
        <begin position="747"/>
        <end position="815"/>
    </location>
</feature>
<dbReference type="PANTHER" id="PTHR13802">
    <property type="entry name" value="MUCIN 4-RELATED"/>
    <property type="match status" value="1"/>
</dbReference>
<comment type="caution">
    <text evidence="6">Lacks conserved residue(s) required for the propagation of feature annotation.</text>
</comment>
<dbReference type="Gene3D" id="4.10.410.20">
    <property type="match status" value="1"/>
</dbReference>
<dbReference type="OrthoDB" id="6051552at2759"/>
<protein>
    <recommendedName>
        <fullName evidence="14">Sushi domain containing 2</fullName>
    </recommendedName>
</protein>
<keyword evidence="6" id="KW-0768">Sushi</keyword>
<dbReference type="SMART" id="SM00216">
    <property type="entry name" value="VWD"/>
    <property type="match status" value="1"/>
</dbReference>
<evidence type="ECO:0000256" key="2">
    <source>
        <dbReference type="ARBA" id="ARBA00022692"/>
    </source>
</evidence>
<dbReference type="AlphaFoldDB" id="A0A835P255"/>
<dbReference type="Gene3D" id="2.10.70.10">
    <property type="entry name" value="Complement Module, domain 1"/>
    <property type="match status" value="1"/>
</dbReference>
<dbReference type="PROSITE" id="PS50958">
    <property type="entry name" value="SMB_2"/>
    <property type="match status" value="1"/>
</dbReference>
<evidence type="ECO:0000259" key="10">
    <source>
        <dbReference type="PROSITE" id="PS51233"/>
    </source>
</evidence>
<keyword evidence="3" id="KW-1133">Transmembrane helix</keyword>
<evidence type="ECO:0008006" key="14">
    <source>
        <dbReference type="Google" id="ProtNLM"/>
    </source>
</evidence>
<dbReference type="CDD" id="cd00033">
    <property type="entry name" value="CCP"/>
    <property type="match status" value="1"/>
</dbReference>
<dbReference type="PROSITE" id="PS50923">
    <property type="entry name" value="SUSHI"/>
    <property type="match status" value="1"/>
</dbReference>
<evidence type="ECO:0000259" key="9">
    <source>
        <dbReference type="PROSITE" id="PS50958"/>
    </source>
</evidence>
<evidence type="ECO:0000313" key="12">
    <source>
        <dbReference type="EMBL" id="KAI1233034.1"/>
    </source>
</evidence>
<dbReference type="SUPFAM" id="SSF57535">
    <property type="entry name" value="Complement control module/SCR domain"/>
    <property type="match status" value="1"/>
</dbReference>
<dbReference type="InterPro" id="IPR051495">
    <property type="entry name" value="Epithelial_Barrier/Signaling"/>
</dbReference>
<feature type="domain" description="VWFD" evidence="10">
    <location>
        <begin position="517"/>
        <end position="710"/>
    </location>
</feature>
<evidence type="ECO:0000256" key="3">
    <source>
        <dbReference type="ARBA" id="ARBA00022989"/>
    </source>
</evidence>
<keyword evidence="4" id="KW-0472">Membrane</keyword>
<evidence type="ECO:0000313" key="13">
    <source>
        <dbReference type="Proteomes" id="UP000618051"/>
    </source>
</evidence>
<dbReference type="InterPro" id="IPR036024">
    <property type="entry name" value="Somatomedin_B-like_dom_sf"/>
</dbReference>
<reference evidence="12" key="3">
    <citation type="submission" date="2022-01" db="EMBL/GenBank/DDBJ databases">
        <authorList>
            <person name="Rubenstein D.R."/>
        </authorList>
    </citation>
    <scope>NUCLEOTIDE SEQUENCE</scope>
    <source>
        <strain evidence="12">SS15</strain>
        <tissue evidence="12">Liver</tissue>
    </source>
</reference>
<evidence type="ECO:0000256" key="1">
    <source>
        <dbReference type="ARBA" id="ARBA00004370"/>
    </source>
</evidence>
<dbReference type="InterPro" id="IPR001846">
    <property type="entry name" value="VWF_type-D"/>
</dbReference>
<dbReference type="GO" id="GO:0016020">
    <property type="term" value="C:membrane"/>
    <property type="evidence" value="ECO:0007669"/>
    <property type="project" value="UniProtKB-SubCell"/>
</dbReference>
<feature type="disulfide bond" evidence="6">
    <location>
        <begin position="786"/>
        <end position="813"/>
    </location>
</feature>
<dbReference type="InterPro" id="IPR035976">
    <property type="entry name" value="Sushi/SCR/CCP_sf"/>
</dbReference>
<evidence type="ECO:0000256" key="6">
    <source>
        <dbReference type="PROSITE-ProRule" id="PRU00302"/>
    </source>
</evidence>
<keyword evidence="13" id="KW-1185">Reference proteome</keyword>
<dbReference type="PROSITE" id="PS50856">
    <property type="entry name" value="AMOP"/>
    <property type="match status" value="1"/>
</dbReference>
<feature type="domain" description="AMOP" evidence="7">
    <location>
        <begin position="341"/>
        <end position="505"/>
    </location>
</feature>
<dbReference type="InterPro" id="IPR005533">
    <property type="entry name" value="AMOP_dom"/>
</dbReference>
<dbReference type="SUPFAM" id="SSF90188">
    <property type="entry name" value="Somatomedin B domain"/>
    <property type="match status" value="1"/>
</dbReference>
<dbReference type="InterPro" id="IPR013783">
    <property type="entry name" value="Ig-like_fold"/>
</dbReference>
<feature type="non-terminal residue" evidence="11">
    <location>
        <position position="816"/>
    </location>
</feature>
<dbReference type="Gene3D" id="2.60.40.10">
    <property type="entry name" value="Immunoglobulins"/>
    <property type="match status" value="1"/>
</dbReference>
<evidence type="ECO:0000256" key="4">
    <source>
        <dbReference type="ARBA" id="ARBA00023136"/>
    </source>
</evidence>
<keyword evidence="2" id="KW-0812">Transmembrane</keyword>
<evidence type="ECO:0000256" key="5">
    <source>
        <dbReference type="ARBA" id="ARBA00023157"/>
    </source>
</evidence>
<keyword evidence="5 6" id="KW-1015">Disulfide bond</keyword>
<comment type="subcellular location">
    <subcellularLocation>
        <location evidence="1">Membrane</location>
    </subcellularLocation>
</comment>
<dbReference type="Pfam" id="PF03782">
    <property type="entry name" value="AMOP"/>
    <property type="match status" value="1"/>
</dbReference>
<dbReference type="PROSITE" id="PS00524">
    <property type="entry name" value="SMB_1"/>
    <property type="match status" value="1"/>
</dbReference>
<proteinExistence type="predicted"/>
<dbReference type="InterPro" id="IPR000436">
    <property type="entry name" value="Sushi_SCR_CCP_dom"/>
</dbReference>
<comment type="caution">
    <text evidence="11">The sequence shown here is derived from an EMBL/GenBank/DDBJ whole genome shotgun (WGS) entry which is preliminary data.</text>
</comment>
<dbReference type="PROSITE" id="PS51233">
    <property type="entry name" value="VWFD"/>
    <property type="match status" value="1"/>
</dbReference>